<evidence type="ECO:0000313" key="4">
    <source>
        <dbReference type="EMBL" id="KAG8084529.1"/>
    </source>
</evidence>
<dbReference type="OrthoDB" id="6350175at2759"/>
<comment type="caution">
    <text evidence="4">The sequence shown here is derived from an EMBL/GenBank/DDBJ whole genome shotgun (WGS) entry which is preliminary data.</text>
</comment>
<dbReference type="AlphaFoldDB" id="A0A8J5W876"/>
<evidence type="ECO:0000256" key="1">
    <source>
        <dbReference type="ARBA" id="ARBA00023054"/>
    </source>
</evidence>
<reference evidence="4" key="1">
    <citation type="journal article" date="2021" name="bioRxiv">
        <title>Whole Genome Assembly and Annotation of Northern Wild Rice, Zizania palustris L., Supports a Whole Genome Duplication in the Zizania Genus.</title>
        <authorList>
            <person name="Haas M."/>
            <person name="Kono T."/>
            <person name="Macchietto M."/>
            <person name="Millas R."/>
            <person name="McGilp L."/>
            <person name="Shao M."/>
            <person name="Duquette J."/>
            <person name="Hirsch C.N."/>
            <person name="Kimball J."/>
        </authorList>
    </citation>
    <scope>NUCLEOTIDE SEQUENCE</scope>
    <source>
        <tissue evidence="4">Fresh leaf tissue</tissue>
    </source>
</reference>
<feature type="region of interest" description="Disordered" evidence="3">
    <location>
        <begin position="872"/>
        <end position="969"/>
    </location>
</feature>
<dbReference type="EMBL" id="JAAALK010000082">
    <property type="protein sequence ID" value="KAG8084529.1"/>
    <property type="molecule type" value="Genomic_DNA"/>
</dbReference>
<evidence type="ECO:0000313" key="5">
    <source>
        <dbReference type="Proteomes" id="UP000729402"/>
    </source>
</evidence>
<dbReference type="Proteomes" id="UP000729402">
    <property type="component" value="Unassembled WGS sequence"/>
</dbReference>
<feature type="compositionally biased region" description="Low complexity" evidence="3">
    <location>
        <begin position="16"/>
        <end position="62"/>
    </location>
</feature>
<feature type="compositionally biased region" description="Basic and acidic residues" evidence="3">
    <location>
        <begin position="872"/>
        <end position="921"/>
    </location>
</feature>
<name>A0A8J5W876_ZIZPA</name>
<dbReference type="PANTHER" id="PTHR23160">
    <property type="entry name" value="SYNAPTONEMAL COMPLEX PROTEIN-RELATED"/>
    <property type="match status" value="1"/>
</dbReference>
<feature type="coiled-coil region" evidence="2">
    <location>
        <begin position="412"/>
        <end position="488"/>
    </location>
</feature>
<dbReference type="PANTHER" id="PTHR23160:SF24">
    <property type="entry name" value="WEB FAMILY PROTEIN CHLOROPLASTIC"/>
    <property type="match status" value="1"/>
</dbReference>
<keyword evidence="5" id="KW-1185">Reference proteome</keyword>
<feature type="compositionally biased region" description="Basic and acidic residues" evidence="3">
    <location>
        <begin position="112"/>
        <end position="122"/>
    </location>
</feature>
<sequence>MSTMLPSKSRSGPNESPVSSRRPSTPSSNHRPSTPSSNYRPSTPGGTRRSSGGTPSTPRSRTNSGGPLKSEPISPPSATARPRLSFDRSPRSLDSKPVAERRVPKIGTLPDKQPRKEAELQSRLESAQEDLKKAKDQLAFTVGERDRLTGELNEAKRVADETHEKLQDVLMAKRWAEEATEIEKFRADELEQAGIDDAQKREEEWQREIECVRGQHAADLETLVTTTEELERFRRELAMANEAKKAALGHADDAMKIAEVNAHKVEILSSEVVRLKGLLDSTAESESSKNHETEELVKNLESEVSVLNGKLEEASAIEERLAEMEKLIEELKLELADAKKAESDARQLFEEWKHKVGSLEMELEEVTLSEKFKSEFLASTTEELGKIQSVLQDRESEIEMLKGKTTALEIEVARLLADVNEVNEHIDASQQQVFGLQTTIDVLRSKLEVAETAISEALDNEKTANAKIEGLTEEKVKLIDELNEARDREEKGKRAVGDLTAALSEASDKAKEAHERFLSKEDDHEHALAQIGDLKIALKSTKESYEVMLDEANYDITFLRTTIDRLETEVNKYREECESKELDIVRLNKQSEEEIGALKVEVDNAVASLQDAAHELQAVNKEKEKLEEKLMHMESAFAEANKAVHEAKAEKECLKEKLIYTESVVAESNKAVHEAKAEKESLKEKLIYTESVVSESNKAVQDATSENLQLKEMIRDKENGLQSLTQENDEFRLREADAMKKIEELSALLAESNKAVQDTTSENLQLKERLLDKENGLQSLTQENDEFRLREADAMKKIDELSALLAEAMTKKHPEEEEKLVVVDVAHNSVHEEVADSVVYNGYTESDNDKNHKLELDVLNCNTNGGMNCEEQKEETKVEQEEVKTECTSHESNKIVEKQLQPERKQETVSAKHELESKEDSSTQLATVTTVSEDTSKVAMSPTKPQQQPKKNRPLLKKFGSLLKRKTSK</sequence>
<organism evidence="4 5">
    <name type="scientific">Zizania palustris</name>
    <name type="common">Northern wild rice</name>
    <dbReference type="NCBI Taxonomy" id="103762"/>
    <lineage>
        <taxon>Eukaryota</taxon>
        <taxon>Viridiplantae</taxon>
        <taxon>Streptophyta</taxon>
        <taxon>Embryophyta</taxon>
        <taxon>Tracheophyta</taxon>
        <taxon>Spermatophyta</taxon>
        <taxon>Magnoliopsida</taxon>
        <taxon>Liliopsida</taxon>
        <taxon>Poales</taxon>
        <taxon>Poaceae</taxon>
        <taxon>BOP clade</taxon>
        <taxon>Oryzoideae</taxon>
        <taxon>Oryzeae</taxon>
        <taxon>Zizaniinae</taxon>
        <taxon>Zizania</taxon>
    </lineage>
</organism>
<feature type="coiled-coil region" evidence="2">
    <location>
        <begin position="195"/>
        <end position="243"/>
    </location>
</feature>
<dbReference type="GO" id="GO:0007131">
    <property type="term" value="P:reciprocal meiotic recombination"/>
    <property type="evidence" value="ECO:0007669"/>
    <property type="project" value="TreeGrafter"/>
</dbReference>
<feature type="compositionally biased region" description="Basic and acidic residues" evidence="3">
    <location>
        <begin position="84"/>
        <end position="103"/>
    </location>
</feature>
<feature type="compositionally biased region" description="Polar residues" evidence="3">
    <location>
        <begin position="1"/>
        <end position="14"/>
    </location>
</feature>
<feature type="coiled-coil region" evidence="2">
    <location>
        <begin position="283"/>
        <end position="348"/>
    </location>
</feature>
<protein>
    <submittedName>
        <fullName evidence="4">Uncharacterized protein</fullName>
    </submittedName>
</protein>
<evidence type="ECO:0000256" key="2">
    <source>
        <dbReference type="SAM" id="Coils"/>
    </source>
</evidence>
<evidence type="ECO:0000256" key="3">
    <source>
        <dbReference type="SAM" id="MobiDB-lite"/>
    </source>
</evidence>
<proteinExistence type="predicted"/>
<feature type="region of interest" description="Disordered" evidence="3">
    <location>
        <begin position="1"/>
        <end position="131"/>
    </location>
</feature>
<keyword evidence="1 2" id="KW-0175">Coiled coil</keyword>
<accession>A0A8J5W876</accession>
<reference evidence="4" key="2">
    <citation type="submission" date="2021-02" db="EMBL/GenBank/DDBJ databases">
        <authorList>
            <person name="Kimball J.A."/>
            <person name="Haas M.W."/>
            <person name="Macchietto M."/>
            <person name="Kono T."/>
            <person name="Duquette J."/>
            <person name="Shao M."/>
        </authorList>
    </citation>
    <scope>NUCLEOTIDE SEQUENCE</scope>
    <source>
        <tissue evidence="4">Fresh leaf tissue</tissue>
    </source>
</reference>
<feature type="compositionally biased region" description="Polar residues" evidence="3">
    <location>
        <begin position="922"/>
        <end position="933"/>
    </location>
</feature>
<gene>
    <name evidence="4" type="ORF">GUJ93_ZPchr0010g7470</name>
</gene>
<feature type="coiled-coil region" evidence="2">
    <location>
        <begin position="549"/>
        <end position="797"/>
    </location>
</feature>